<dbReference type="Gene3D" id="3.20.20.140">
    <property type="entry name" value="Metal-dependent hydrolases"/>
    <property type="match status" value="1"/>
</dbReference>
<dbReference type="Gene3D" id="3.40.50.300">
    <property type="entry name" value="P-loop containing nucleotide triphosphate hydrolases"/>
    <property type="match status" value="1"/>
</dbReference>
<dbReference type="RefSeq" id="WP_073288558.1">
    <property type="nucleotide sequence ID" value="NZ_FRCP01000013.1"/>
</dbReference>
<sequence>MQNIVETGMKIDLHIHSKVSSSKDGKKVINNTLENISILINKLSENGVNICAITDHDMFSYEMYVALKLAENESNTIQKVLPGIEFTVKFEHELSSKVIHIVTIFSDLDDVKIKNIETVLNQNRPDCDGAYPEERFLQLLRLIDIDTILIAHQKNTLTSRKPRDNDANILGNDKFLEFVYTDYFEAFEFKNKRNEVLNKTFLIQEGLDKMLRFVTGTDCHDWSVYPAEDPIDNLEEFPYTYAKCLPTFKGLVMAMTDHTRLKMVNSFFNNNDKHSIEFIELESNNKRITIPMSKGINVVIGDNSVGKSMLLHALTSFEKGGIKLPTKIRDGYKNHLKRNNLKIKTAIPINQIFCFDMQGEVRTKFEENILNATEFLGKHFPSTVDAQPYKSIINNEIDKMISYLKKKFQLDTYIENLRTFSIVVSESNAESMTFLKNLRSSKPKNSKIRNITSSIDETLISLDKLLGLSPDLDGEDVDFIKITIDKFTKIKQKYEKKIKVIDIESQRIEKIAKIIDKVGEEHTKSVSDNQKKNSSFATNTLNLKTQLIEIMKLRDELSVYQPSIEETEISPNCNKIFDYEFISRLNVDRIGKDYLISRLSKLIKVNKVIDWETITKSELQDILLRYDPTVPVLQFLKSSLDNIINEDLSQKNTIICEGTDKYAEMSSGLDAKVYFDILSYETTKDGIYIIDQPEDNISQSAIKTYLLDRFKTMGENRQIIMVTHNPQFIVNLDIDNLIFMRQLDEEIQVQSGALEFVCNDYNILDIVADNIDGGLDTIQKRWKRYEKVTNV</sequence>
<evidence type="ECO:0000313" key="1">
    <source>
        <dbReference type="EMBL" id="SHM63650.1"/>
    </source>
</evidence>
<organism evidence="1 2">
    <name type="scientific">Anaerosporobacter mobilis DSM 15930</name>
    <dbReference type="NCBI Taxonomy" id="1120996"/>
    <lineage>
        <taxon>Bacteria</taxon>
        <taxon>Bacillati</taxon>
        <taxon>Bacillota</taxon>
        <taxon>Clostridia</taxon>
        <taxon>Lachnospirales</taxon>
        <taxon>Lachnospiraceae</taxon>
        <taxon>Anaerosporobacter</taxon>
    </lineage>
</organism>
<evidence type="ECO:0008006" key="3">
    <source>
        <dbReference type="Google" id="ProtNLM"/>
    </source>
</evidence>
<dbReference type="AlphaFoldDB" id="A0A1M7KED6"/>
<dbReference type="STRING" id="1120996.SAMN02746066_02706"/>
<dbReference type="OrthoDB" id="9791620at2"/>
<name>A0A1M7KED6_9FIRM</name>
<dbReference type="Proteomes" id="UP000184038">
    <property type="component" value="Unassembled WGS sequence"/>
</dbReference>
<reference evidence="1 2" key="1">
    <citation type="submission" date="2016-11" db="EMBL/GenBank/DDBJ databases">
        <authorList>
            <person name="Jaros S."/>
            <person name="Januszkiewicz K."/>
            <person name="Wedrychowicz H."/>
        </authorList>
    </citation>
    <scope>NUCLEOTIDE SEQUENCE [LARGE SCALE GENOMIC DNA]</scope>
    <source>
        <strain evidence="1 2">DSM 15930</strain>
    </source>
</reference>
<dbReference type="SUPFAM" id="SSF52540">
    <property type="entry name" value="P-loop containing nucleoside triphosphate hydrolases"/>
    <property type="match status" value="1"/>
</dbReference>
<accession>A0A1M7KED6</accession>
<proteinExistence type="predicted"/>
<dbReference type="EMBL" id="FRCP01000013">
    <property type="protein sequence ID" value="SHM63650.1"/>
    <property type="molecule type" value="Genomic_DNA"/>
</dbReference>
<evidence type="ECO:0000313" key="2">
    <source>
        <dbReference type="Proteomes" id="UP000184038"/>
    </source>
</evidence>
<dbReference type="SUPFAM" id="SSF89550">
    <property type="entry name" value="PHP domain-like"/>
    <property type="match status" value="1"/>
</dbReference>
<protein>
    <recommendedName>
        <fullName evidence="3">PHP domain-containing protein</fullName>
    </recommendedName>
</protein>
<keyword evidence="2" id="KW-1185">Reference proteome</keyword>
<dbReference type="InterPro" id="IPR016195">
    <property type="entry name" value="Pol/histidinol_Pase-like"/>
</dbReference>
<gene>
    <name evidence="1" type="ORF">SAMN02746066_02706</name>
</gene>
<dbReference type="InterPro" id="IPR027417">
    <property type="entry name" value="P-loop_NTPase"/>
</dbReference>